<dbReference type="PANTHER" id="PTHR42794:SF1">
    <property type="entry name" value="HEMIN IMPORT ATP-BINDING PROTEIN HMUV"/>
    <property type="match status" value="1"/>
</dbReference>
<dbReference type="GO" id="GO:0005524">
    <property type="term" value="F:ATP binding"/>
    <property type="evidence" value="ECO:0007669"/>
    <property type="project" value="UniProtKB-KW"/>
</dbReference>
<dbReference type="HOGENOM" id="CLU_000604_1_11_5"/>
<reference evidence="7 8" key="1">
    <citation type="journal article" date="2011" name="J. Bacteriol.">
        <title>Genome sequence of the ethanol-producing Zymomonas mobilis subsp. mobilis lectotype strain ATCC 10988.</title>
        <authorList>
            <person name="Pappas K.M."/>
            <person name="Kouvelis V.N."/>
            <person name="Saunders E."/>
            <person name="Brettin T.S."/>
            <person name="Bruce D."/>
            <person name="Detter C."/>
            <person name="Balakireva M."/>
            <person name="Han C.S."/>
            <person name="Savvakis G."/>
            <person name="Kyrpides N.C."/>
            <person name="Typas M.A."/>
        </authorList>
    </citation>
    <scope>NUCLEOTIDE SEQUENCE [LARGE SCALE GENOMIC DNA]</scope>
    <source>
        <strain evidence="8">ATCC 10988 / DSM 424 / CCUG 17860 / LMG 404 / NCIMB 8938 / NRRL B-806 / ZM1</strain>
    </source>
</reference>
<dbReference type="InterPro" id="IPR017871">
    <property type="entry name" value="ABC_transporter-like_CS"/>
</dbReference>
<evidence type="ECO:0000256" key="1">
    <source>
        <dbReference type="ARBA" id="ARBA00022448"/>
    </source>
</evidence>
<evidence type="ECO:0000256" key="4">
    <source>
        <dbReference type="ARBA" id="ARBA00022967"/>
    </source>
</evidence>
<dbReference type="InterPro" id="IPR003593">
    <property type="entry name" value="AAA+_ATPase"/>
</dbReference>
<evidence type="ECO:0000259" key="6">
    <source>
        <dbReference type="PROSITE" id="PS50893"/>
    </source>
</evidence>
<organism evidence="7 8">
    <name type="scientific">Zymomonas mobilis subsp. mobilis (strain ATCC 10988 / DSM 424 / LMG 404 / NCIMB 8938 / NRRL B-806 / ZM1)</name>
    <dbReference type="NCBI Taxonomy" id="555217"/>
    <lineage>
        <taxon>Bacteria</taxon>
        <taxon>Pseudomonadati</taxon>
        <taxon>Pseudomonadota</taxon>
        <taxon>Alphaproteobacteria</taxon>
        <taxon>Sphingomonadales</taxon>
        <taxon>Zymomonadaceae</taxon>
        <taxon>Zymomonas</taxon>
    </lineage>
</organism>
<dbReference type="SMART" id="SM00382">
    <property type="entry name" value="AAA"/>
    <property type="match status" value="1"/>
</dbReference>
<keyword evidence="4" id="KW-1278">Translocase</keyword>
<dbReference type="InterPro" id="IPR027417">
    <property type="entry name" value="P-loop_NTPase"/>
</dbReference>
<accession>A0A0H3G1E3</accession>
<keyword evidence="3" id="KW-0067">ATP-binding</keyword>
<evidence type="ECO:0000256" key="5">
    <source>
        <dbReference type="ARBA" id="ARBA00037066"/>
    </source>
</evidence>
<dbReference type="OrthoDB" id="9810077at2"/>
<dbReference type="eggNOG" id="COG1120">
    <property type="taxonomic scope" value="Bacteria"/>
</dbReference>
<keyword evidence="1" id="KW-0813">Transport</keyword>
<evidence type="ECO:0000313" key="8">
    <source>
        <dbReference type="Proteomes" id="UP000001494"/>
    </source>
</evidence>
<evidence type="ECO:0000256" key="3">
    <source>
        <dbReference type="ARBA" id="ARBA00022840"/>
    </source>
</evidence>
<dbReference type="GO" id="GO:0016887">
    <property type="term" value="F:ATP hydrolysis activity"/>
    <property type="evidence" value="ECO:0007669"/>
    <property type="project" value="InterPro"/>
</dbReference>
<name>A0A0H3G1E3_ZYMMA</name>
<dbReference type="PANTHER" id="PTHR42794">
    <property type="entry name" value="HEMIN IMPORT ATP-BINDING PROTEIN HMUV"/>
    <property type="match status" value="1"/>
</dbReference>
<protein>
    <submittedName>
        <fullName evidence="7">ABC transporter related protein</fullName>
    </submittedName>
</protein>
<gene>
    <name evidence="7" type="ordered locus">Zmob_0792</name>
</gene>
<dbReference type="Gene3D" id="3.40.50.300">
    <property type="entry name" value="P-loop containing nucleotide triphosphate hydrolases"/>
    <property type="match status" value="1"/>
</dbReference>
<dbReference type="EMBL" id="CP002850">
    <property type="protein sequence ID" value="AEH62632.1"/>
    <property type="molecule type" value="Genomic_DNA"/>
</dbReference>
<dbReference type="InterPro" id="IPR003439">
    <property type="entry name" value="ABC_transporter-like_ATP-bd"/>
</dbReference>
<dbReference type="AlphaFoldDB" id="A0A0H3G1E3"/>
<dbReference type="PROSITE" id="PS00211">
    <property type="entry name" value="ABC_TRANSPORTER_1"/>
    <property type="match status" value="1"/>
</dbReference>
<dbReference type="CDD" id="cd03214">
    <property type="entry name" value="ABC_Iron-Siderophores_B12_Hemin"/>
    <property type="match status" value="1"/>
</dbReference>
<dbReference type="KEGG" id="zmm:Zmob_0792"/>
<dbReference type="RefSeq" id="WP_014500715.1">
    <property type="nucleotide sequence ID" value="NC_017262.1"/>
</dbReference>
<evidence type="ECO:0000313" key="7">
    <source>
        <dbReference type="EMBL" id="AEH62632.1"/>
    </source>
</evidence>
<comment type="function">
    <text evidence="5">Part of the ABC transporter complex HmuTUV involved in hemin import. Responsible for energy coupling to the transport system.</text>
</comment>
<dbReference type="PROSITE" id="PS50893">
    <property type="entry name" value="ABC_TRANSPORTER_2"/>
    <property type="match status" value="1"/>
</dbReference>
<evidence type="ECO:0000256" key="2">
    <source>
        <dbReference type="ARBA" id="ARBA00022741"/>
    </source>
</evidence>
<feature type="domain" description="ABC transporter" evidence="6">
    <location>
        <begin position="4"/>
        <end position="241"/>
    </location>
</feature>
<dbReference type="Pfam" id="PF00005">
    <property type="entry name" value="ABC_tran"/>
    <property type="match status" value="1"/>
</dbReference>
<sequence>MIHLAAGNILFKTGSHQAAITLRGSCSFEGGILTGMIGANGAGKTTFLKILAGLQSPERGQVILNDRRLADLSPQQKAEAIAYLPQDRRIQWPVKACDLIALGRLRYGRSLNRLNQQDSHAIAHAVETTKTGDLLDRSMDSLSGGEQARILLARALAVDAPILLADEPLAALDPGYAMQIMEVLSQEAQKGRIVVVALHDLTLAARYCDRLLLWHRGEIVADGKPETVLTQEWLEQCYHIKAISQNYRGHWLVTPYDRVDS</sequence>
<dbReference type="SUPFAM" id="SSF52540">
    <property type="entry name" value="P-loop containing nucleoside triphosphate hydrolases"/>
    <property type="match status" value="1"/>
</dbReference>
<keyword evidence="2" id="KW-0547">Nucleotide-binding</keyword>
<dbReference type="Proteomes" id="UP000001494">
    <property type="component" value="Chromosome"/>
</dbReference>
<proteinExistence type="predicted"/>